<evidence type="ECO:0000313" key="4">
    <source>
        <dbReference type="Proteomes" id="UP000010301"/>
    </source>
</evidence>
<feature type="domain" description="CT398-like coiled coil hairpin" evidence="2">
    <location>
        <begin position="14"/>
        <end position="193"/>
    </location>
</feature>
<keyword evidence="1" id="KW-0175">Coiled coil</keyword>
<sequence length="242" mass="26804">MRASKAQQQALLEVQELDTRIAQLTASRKKHPAFLALSELAGRKSDLERAAAGVSSKHADIKREQAVIENDIARIQARQEVMGQRLANGEGSAKDLVAIQHELNQMATRREKVEAQLMEVMERLETSSADMDAVKAQVAGLAADAEKARAEYKAAMGEVDVELSEKQARRANLVADMDAELLEEYEYCQKRSGLGVVAAKGRQLVGMVNALSEYEWHQINTLAEDEVYYSEDMECLIVKLAD</sequence>
<proteinExistence type="predicted"/>
<dbReference type="STRING" id="525245.HMPREF0044_1226"/>
<keyword evidence="4" id="KW-1185">Reference proteome</keyword>
<dbReference type="AlphaFoldDB" id="C0W1D6"/>
<comment type="caution">
    <text evidence="3">The sequence shown here is derived from an EMBL/GenBank/DDBJ whole genome shotgun (WGS) entry which is preliminary data.</text>
</comment>
<name>C0W1D6_9ACTO</name>
<dbReference type="HOGENOM" id="CLU_073076_0_1_11"/>
<dbReference type="eggNOG" id="COG1579">
    <property type="taxonomic scope" value="Bacteria"/>
</dbReference>
<gene>
    <name evidence="3" type="ORF">HMPREF0044_1226</name>
</gene>
<dbReference type="Pfam" id="PF24481">
    <property type="entry name" value="CT398_CC"/>
    <property type="match status" value="1"/>
</dbReference>
<accession>C0W1D6</accession>
<organism evidence="3 4">
    <name type="scientific">Gleimia coleocanis DSM 15436</name>
    <dbReference type="NCBI Taxonomy" id="525245"/>
    <lineage>
        <taxon>Bacteria</taxon>
        <taxon>Bacillati</taxon>
        <taxon>Actinomycetota</taxon>
        <taxon>Actinomycetes</taxon>
        <taxon>Actinomycetales</taxon>
        <taxon>Actinomycetaceae</taxon>
        <taxon>Gleimia</taxon>
    </lineage>
</organism>
<feature type="coiled-coil region" evidence="1">
    <location>
        <begin position="96"/>
        <end position="151"/>
    </location>
</feature>
<dbReference type="InterPro" id="IPR056003">
    <property type="entry name" value="CT398_CC_hairpin"/>
</dbReference>
<dbReference type="OrthoDB" id="9784388at2"/>
<evidence type="ECO:0000313" key="3">
    <source>
        <dbReference type="EMBL" id="EEH63509.1"/>
    </source>
</evidence>
<dbReference type="EMBL" id="ACFG01000033">
    <property type="protein sequence ID" value="EEH63509.1"/>
    <property type="molecule type" value="Genomic_DNA"/>
</dbReference>
<dbReference type="Gene3D" id="1.10.287.1490">
    <property type="match status" value="1"/>
</dbReference>
<reference evidence="3 4" key="1">
    <citation type="submission" date="2009-01" db="EMBL/GenBank/DDBJ databases">
        <authorList>
            <person name="Qin X."/>
            <person name="Bachman B."/>
            <person name="Battles P."/>
            <person name="Bell A."/>
            <person name="Bess C."/>
            <person name="Bickham C."/>
            <person name="Chaboub L."/>
            <person name="Chen D."/>
            <person name="Coyle M."/>
            <person name="Deiros D.R."/>
            <person name="Dinh H."/>
            <person name="Forbes L."/>
            <person name="Fowler G."/>
            <person name="Francisco L."/>
            <person name="Fu Q."/>
            <person name="Gubbala S."/>
            <person name="Hale W."/>
            <person name="Han Y."/>
            <person name="Hemphill L."/>
            <person name="Highlander S.K."/>
            <person name="Hirani K."/>
            <person name="Hogues M."/>
            <person name="Jackson L."/>
            <person name="Jakkamsetti A."/>
            <person name="Javaid M."/>
            <person name="Jiang H."/>
            <person name="Korchina V."/>
            <person name="Kovar C."/>
            <person name="Lara F."/>
            <person name="Lee S."/>
            <person name="Mata R."/>
            <person name="Mathew T."/>
            <person name="Moen C."/>
            <person name="Morales K."/>
            <person name="Munidasa M."/>
            <person name="Nazareth L."/>
            <person name="Ngo R."/>
            <person name="Nguyen L."/>
            <person name="Okwuonu G."/>
            <person name="Ongeri F."/>
            <person name="Patil S."/>
            <person name="Petrosino J."/>
            <person name="Pham C."/>
            <person name="Pham P."/>
            <person name="Pu L.-L."/>
            <person name="Puazo M."/>
            <person name="Raj R."/>
            <person name="Reid J."/>
            <person name="Rouhana J."/>
            <person name="Saada N."/>
            <person name="Shang Y."/>
            <person name="Simmons D."/>
            <person name="Thornton R."/>
            <person name="Warren J."/>
            <person name="Weissenberger G."/>
            <person name="Zhang J."/>
            <person name="Zhang L."/>
            <person name="Zhou C."/>
            <person name="Zhu D."/>
            <person name="Muzny D."/>
            <person name="Worley K."/>
            <person name="Gibbs R."/>
        </authorList>
    </citation>
    <scope>NUCLEOTIDE SEQUENCE [LARGE SCALE GENOMIC DNA]</scope>
    <source>
        <strain evidence="3 4">DSM 15436</strain>
    </source>
</reference>
<dbReference type="RefSeq" id="WP_006546396.1">
    <property type="nucleotide sequence ID" value="NZ_DS999541.1"/>
</dbReference>
<evidence type="ECO:0000259" key="2">
    <source>
        <dbReference type="Pfam" id="PF24481"/>
    </source>
</evidence>
<protein>
    <recommendedName>
        <fullName evidence="2">CT398-like coiled coil hairpin domain-containing protein</fullName>
    </recommendedName>
</protein>
<evidence type="ECO:0000256" key="1">
    <source>
        <dbReference type="SAM" id="Coils"/>
    </source>
</evidence>
<dbReference type="Proteomes" id="UP000010301">
    <property type="component" value="Unassembled WGS sequence"/>
</dbReference>